<feature type="transmembrane region" description="Helical" evidence="2">
    <location>
        <begin position="67"/>
        <end position="89"/>
    </location>
</feature>
<feature type="transmembrane region" description="Helical" evidence="2">
    <location>
        <begin position="125"/>
        <end position="146"/>
    </location>
</feature>
<comment type="caution">
    <text evidence="3">The sequence shown here is derived from an EMBL/GenBank/DDBJ whole genome shotgun (WGS) entry which is preliminary data.</text>
</comment>
<dbReference type="AlphaFoldDB" id="A0A538UC08"/>
<organism evidence="3 4">
    <name type="scientific">Eiseniibacteriota bacterium</name>
    <dbReference type="NCBI Taxonomy" id="2212470"/>
    <lineage>
        <taxon>Bacteria</taxon>
        <taxon>Candidatus Eiseniibacteriota</taxon>
    </lineage>
</organism>
<evidence type="ECO:0000313" key="4">
    <source>
        <dbReference type="Proteomes" id="UP000319771"/>
    </source>
</evidence>
<gene>
    <name evidence="3" type="ORF">E6K81_04785</name>
</gene>
<evidence type="ECO:0000256" key="2">
    <source>
        <dbReference type="SAM" id="Phobius"/>
    </source>
</evidence>
<sequence>MSREPCAGGARVPDAPGRASAGDQGAPALRPRPPGHMVIGGMISDGLGLTPTGGGGAPPPALGTLKALVTLFGGLRVALSLVLAVGAVGTFGMRPSGRRASLAYAVGWIVVGGVEPFALRYRFGWPVVASAAYPFLLLMLFNGAAWKAAFAPAEARAAPPTAR</sequence>
<proteinExistence type="predicted"/>
<keyword evidence="2" id="KW-1133">Transmembrane helix</keyword>
<feature type="transmembrane region" description="Helical" evidence="2">
    <location>
        <begin position="101"/>
        <end position="119"/>
    </location>
</feature>
<protein>
    <submittedName>
        <fullName evidence="3">Uncharacterized protein</fullName>
    </submittedName>
</protein>
<accession>A0A538UC08</accession>
<evidence type="ECO:0000256" key="1">
    <source>
        <dbReference type="SAM" id="MobiDB-lite"/>
    </source>
</evidence>
<keyword evidence="2" id="KW-0812">Transmembrane</keyword>
<evidence type="ECO:0000313" key="3">
    <source>
        <dbReference type="EMBL" id="TMQ73435.1"/>
    </source>
</evidence>
<dbReference type="Proteomes" id="UP000319771">
    <property type="component" value="Unassembled WGS sequence"/>
</dbReference>
<keyword evidence="2" id="KW-0472">Membrane</keyword>
<feature type="region of interest" description="Disordered" evidence="1">
    <location>
        <begin position="1"/>
        <end position="32"/>
    </location>
</feature>
<dbReference type="EMBL" id="VBPB01000069">
    <property type="protein sequence ID" value="TMQ73435.1"/>
    <property type="molecule type" value="Genomic_DNA"/>
</dbReference>
<reference evidence="3 4" key="1">
    <citation type="journal article" date="2019" name="Nat. Microbiol.">
        <title>Mediterranean grassland soil C-N compound turnover is dependent on rainfall and depth, and is mediated by genomically divergent microorganisms.</title>
        <authorList>
            <person name="Diamond S."/>
            <person name="Andeer P.F."/>
            <person name="Li Z."/>
            <person name="Crits-Christoph A."/>
            <person name="Burstein D."/>
            <person name="Anantharaman K."/>
            <person name="Lane K.R."/>
            <person name="Thomas B.C."/>
            <person name="Pan C."/>
            <person name="Northen T.R."/>
            <person name="Banfield J.F."/>
        </authorList>
    </citation>
    <scope>NUCLEOTIDE SEQUENCE [LARGE SCALE GENOMIC DNA]</scope>
    <source>
        <strain evidence="3">WS_11</strain>
    </source>
</reference>
<name>A0A538UC08_UNCEI</name>